<dbReference type="PANTHER" id="PTHR34618">
    <property type="entry name" value="SURFACE PROTEIN MAS1, PUTATIVE-RELATED"/>
    <property type="match status" value="1"/>
</dbReference>
<dbReference type="AlphaFoldDB" id="A0A1F5L3M4"/>
<dbReference type="RefSeq" id="XP_022483272.1">
    <property type="nucleotide sequence ID" value="XM_022636847.1"/>
</dbReference>
<keyword evidence="2" id="KW-1185">Reference proteome</keyword>
<accession>A0A1F5L3M4</accession>
<reference evidence="1 2" key="1">
    <citation type="journal article" date="2016" name="Sci. Rep.">
        <title>Penicillium arizonense, a new, genome sequenced fungal species, reveals a high chemical diversity in secreted metabolites.</title>
        <authorList>
            <person name="Grijseels S."/>
            <person name="Nielsen J.C."/>
            <person name="Randelovic M."/>
            <person name="Nielsen J."/>
            <person name="Nielsen K.F."/>
            <person name="Workman M."/>
            <person name="Frisvad J.C."/>
        </authorList>
    </citation>
    <scope>NUCLEOTIDE SEQUENCE [LARGE SCALE GENOMIC DNA]</scope>
    <source>
        <strain evidence="1 2">CBS 141311</strain>
    </source>
</reference>
<evidence type="ECO:0000313" key="1">
    <source>
        <dbReference type="EMBL" id="OGE47815.1"/>
    </source>
</evidence>
<dbReference type="EMBL" id="LXJU01000036">
    <property type="protein sequence ID" value="OGE47815.1"/>
    <property type="molecule type" value="Genomic_DNA"/>
</dbReference>
<gene>
    <name evidence="1" type="ORF">PENARI_c036G02228</name>
</gene>
<dbReference type="Proteomes" id="UP000177622">
    <property type="component" value="Unassembled WGS sequence"/>
</dbReference>
<dbReference type="PANTHER" id="PTHR34618:SF1">
    <property type="entry name" value="SECRETED PROTEIN"/>
    <property type="match status" value="1"/>
</dbReference>
<dbReference type="InterPro" id="IPR021476">
    <property type="entry name" value="Egh16-like"/>
</dbReference>
<evidence type="ECO:0000313" key="2">
    <source>
        <dbReference type="Proteomes" id="UP000177622"/>
    </source>
</evidence>
<proteinExistence type="predicted"/>
<dbReference type="Pfam" id="PF11327">
    <property type="entry name" value="Egh16-like"/>
    <property type="match status" value="1"/>
</dbReference>
<organism evidence="1 2">
    <name type="scientific">Penicillium arizonense</name>
    <dbReference type="NCBI Taxonomy" id="1835702"/>
    <lineage>
        <taxon>Eukaryota</taxon>
        <taxon>Fungi</taxon>
        <taxon>Dikarya</taxon>
        <taxon>Ascomycota</taxon>
        <taxon>Pezizomycotina</taxon>
        <taxon>Eurotiomycetes</taxon>
        <taxon>Eurotiomycetidae</taxon>
        <taxon>Eurotiales</taxon>
        <taxon>Aspergillaceae</taxon>
        <taxon>Penicillium</taxon>
    </lineage>
</organism>
<sequence length="368" mass="38119">MFLGTQYLFGTFLVECTAGESPFDVNDSLLAFTIFRHTLPKIFGVFLHAAFCSSVSSRGRLVSIYLPILVTARIIAESGSKPRIKDRTSAAAHGLITRIKGANGVEMPGLTVVDGTPRDCPSAACGGQKDTAVMRDQEMGSIKASALGRTLISGPVDPKRVIVDFMTPNTDTRVHIRHFPQARQLINDAASVVTNAGGAILNGAQDIADRTPFGGAIKGAQSAVDDVTGALPRTASGAITPSGAVEKGIEDYAGKGCVNGLPSVSDVGVITMIYHQVNQDGAGPLSADIDATSGGTDSKAFNPAEVIQNIPGAAGFSTSSTMDYEVKVQLPSGMKCTGVVGNTKNVCIVRVRNNAISGPFGGSAAFTN</sequence>
<comment type="caution">
    <text evidence="1">The sequence shown here is derived from an EMBL/GenBank/DDBJ whole genome shotgun (WGS) entry which is preliminary data.</text>
</comment>
<protein>
    <recommendedName>
        <fullName evidence="3">Cell surface protein Mas1</fullName>
    </recommendedName>
</protein>
<dbReference type="STRING" id="1835702.A0A1F5L3M4"/>
<name>A0A1F5L3M4_PENAI</name>
<dbReference type="GeneID" id="34581581"/>
<dbReference type="OrthoDB" id="5310497at2759"/>
<evidence type="ECO:0008006" key="3">
    <source>
        <dbReference type="Google" id="ProtNLM"/>
    </source>
</evidence>